<accession>X6M046</accession>
<dbReference type="AlphaFoldDB" id="X6M046"/>
<protein>
    <submittedName>
        <fullName evidence="1">Uncharacterized protein</fullName>
    </submittedName>
</protein>
<sequence length="242" mass="28996">MNKHKLTNTINNNKIPLLFYLMDYVTNFGYLERLHTLFYFSTLSLIHSDIQNCVWIKELFSLEELFKYNLLVSNSKIQEQFQQYIRMIVIKKEDTIGTKCVCFCCFGSIYIYIYRLICSRTNCSNPIDIRLSIRAIVATIQEQVTLSPELSHFFVCLKMKRMRTELYFLQFKTLLTVTSQERAVSSLANVFCCVWTRYRVSKTIRWIEIAFVACHCNHFEFRWRNFMESFKQRYGNERIVAR</sequence>
<keyword evidence="2" id="KW-1185">Reference proteome</keyword>
<dbReference type="EMBL" id="ASPP01026325">
    <property type="protein sequence ID" value="ETO07254.1"/>
    <property type="molecule type" value="Genomic_DNA"/>
</dbReference>
<name>X6M046_RETFI</name>
<proteinExistence type="predicted"/>
<organism evidence="1 2">
    <name type="scientific">Reticulomyxa filosa</name>
    <dbReference type="NCBI Taxonomy" id="46433"/>
    <lineage>
        <taxon>Eukaryota</taxon>
        <taxon>Sar</taxon>
        <taxon>Rhizaria</taxon>
        <taxon>Retaria</taxon>
        <taxon>Foraminifera</taxon>
        <taxon>Monothalamids</taxon>
        <taxon>Reticulomyxidae</taxon>
        <taxon>Reticulomyxa</taxon>
    </lineage>
</organism>
<evidence type="ECO:0000313" key="2">
    <source>
        <dbReference type="Proteomes" id="UP000023152"/>
    </source>
</evidence>
<gene>
    <name evidence="1" type="ORF">RFI_30138</name>
</gene>
<feature type="non-terminal residue" evidence="1">
    <location>
        <position position="242"/>
    </location>
</feature>
<reference evidence="1 2" key="1">
    <citation type="journal article" date="2013" name="Curr. Biol.">
        <title>The Genome of the Foraminiferan Reticulomyxa filosa.</title>
        <authorList>
            <person name="Glockner G."/>
            <person name="Hulsmann N."/>
            <person name="Schleicher M."/>
            <person name="Noegel A.A."/>
            <person name="Eichinger L."/>
            <person name="Gallinger C."/>
            <person name="Pawlowski J."/>
            <person name="Sierra R."/>
            <person name="Euteneuer U."/>
            <person name="Pillet L."/>
            <person name="Moustafa A."/>
            <person name="Platzer M."/>
            <person name="Groth M."/>
            <person name="Szafranski K."/>
            <person name="Schliwa M."/>
        </authorList>
    </citation>
    <scope>NUCLEOTIDE SEQUENCE [LARGE SCALE GENOMIC DNA]</scope>
</reference>
<evidence type="ECO:0000313" key="1">
    <source>
        <dbReference type="EMBL" id="ETO07254.1"/>
    </source>
</evidence>
<dbReference type="Proteomes" id="UP000023152">
    <property type="component" value="Unassembled WGS sequence"/>
</dbReference>
<comment type="caution">
    <text evidence="1">The sequence shown here is derived from an EMBL/GenBank/DDBJ whole genome shotgun (WGS) entry which is preliminary data.</text>
</comment>